<reference evidence="2" key="1">
    <citation type="submission" date="2014-08" db="EMBL/GenBank/DDBJ databases">
        <authorList>
            <person name="Moulin L."/>
        </authorList>
    </citation>
    <scope>NUCLEOTIDE SEQUENCE [LARGE SCALE GENOMIC DNA]</scope>
</reference>
<keyword evidence="2" id="KW-1185">Reference proteome</keyword>
<accession>A0A090FMP8</accession>
<dbReference type="Proteomes" id="UP000045285">
    <property type="component" value="Unassembled WGS sequence"/>
</dbReference>
<name>A0A090FMP8_MESPL</name>
<evidence type="ECO:0000313" key="2">
    <source>
        <dbReference type="Proteomes" id="UP000045285"/>
    </source>
</evidence>
<dbReference type="EMBL" id="CCMZ01000025">
    <property type="protein sequence ID" value="CDX20211.1"/>
    <property type="molecule type" value="Genomic_DNA"/>
</dbReference>
<organism evidence="1 2">
    <name type="scientific">Mesorhizobium plurifarium</name>
    <dbReference type="NCBI Taxonomy" id="69974"/>
    <lineage>
        <taxon>Bacteria</taxon>
        <taxon>Pseudomonadati</taxon>
        <taxon>Pseudomonadota</taxon>
        <taxon>Alphaproteobacteria</taxon>
        <taxon>Hyphomicrobiales</taxon>
        <taxon>Phyllobacteriaceae</taxon>
        <taxon>Mesorhizobium</taxon>
    </lineage>
</organism>
<protein>
    <submittedName>
        <fullName evidence="1">Uncharacterized protein</fullName>
    </submittedName>
</protein>
<sequence>MAAMDGLYQPSMKARMEDLERQKAEISARLAVAPTNAPDLHPNITTLYRKRVEQLTQALADREDDVRPLRPCAR</sequence>
<evidence type="ECO:0000313" key="1">
    <source>
        <dbReference type="EMBL" id="CDX20211.1"/>
    </source>
</evidence>
<dbReference type="AlphaFoldDB" id="A0A090FMP8"/>
<proteinExistence type="predicted"/>
<gene>
    <name evidence="1" type="ORF">MPL3356_310040</name>
</gene>